<dbReference type="GO" id="GO:0016787">
    <property type="term" value="F:hydrolase activity"/>
    <property type="evidence" value="ECO:0007669"/>
    <property type="project" value="UniProtKB-KW"/>
</dbReference>
<feature type="domain" description="Isochorismatase-like" evidence="3">
    <location>
        <begin position="9"/>
        <end position="209"/>
    </location>
</feature>
<evidence type="ECO:0000313" key="5">
    <source>
        <dbReference type="Proteomes" id="UP000431533"/>
    </source>
</evidence>
<keyword evidence="2" id="KW-0378">Hydrolase</keyword>
<comment type="similarity">
    <text evidence="1">Belongs to the isochorismatase family.</text>
</comment>
<evidence type="ECO:0000259" key="3">
    <source>
        <dbReference type="Pfam" id="PF00857"/>
    </source>
</evidence>
<dbReference type="Proteomes" id="UP000431533">
    <property type="component" value="Unassembled WGS sequence"/>
</dbReference>
<reference evidence="4 5" key="1">
    <citation type="submission" date="2018-05" db="EMBL/GenBank/DDBJ databases">
        <title>Genome sequencing and assembly of the regulated plant pathogen Lachnellula willkommii and related sister species for the development of diagnostic species identification markers.</title>
        <authorList>
            <person name="Giroux E."/>
            <person name="Bilodeau G."/>
        </authorList>
    </citation>
    <scope>NUCLEOTIDE SEQUENCE [LARGE SCALE GENOMIC DNA]</scope>
    <source>
        <strain evidence="4 5">CBS 185.66</strain>
    </source>
</reference>
<dbReference type="GeneID" id="41987742"/>
<keyword evidence="5" id="KW-1185">Reference proteome</keyword>
<dbReference type="PANTHER" id="PTHR43540">
    <property type="entry name" value="PEROXYUREIDOACRYLATE/UREIDOACRYLATE AMIDOHYDROLASE-RELATED"/>
    <property type="match status" value="1"/>
</dbReference>
<evidence type="ECO:0000256" key="2">
    <source>
        <dbReference type="ARBA" id="ARBA00022801"/>
    </source>
</evidence>
<protein>
    <submittedName>
        <fullName evidence="4">Putative inactive nicotinamidase</fullName>
    </submittedName>
</protein>
<evidence type="ECO:0000313" key="4">
    <source>
        <dbReference type="EMBL" id="TVY24776.1"/>
    </source>
</evidence>
<dbReference type="Gene3D" id="3.40.50.850">
    <property type="entry name" value="Isochorismatase-like"/>
    <property type="match status" value="1"/>
</dbReference>
<sequence length="222" mass="24255">MDANHTETSALVIIDVQNEFISTAGAFPISDVCRTDLITNLTTLIPQFRKTGHIIWIKAVYGERTEEPSCMQEHPRGDGILGSNEWLAAATHVHPTPCCKAGSFGADIYPDVFALAEPEDMVITKDSYSAFSGTSGFRFLDALRERNVTDVYFCGVASGTCVLATVVDAVMVDGLQVHVVLNCMGWRRLNTHQEAIRRFKALHVNLTNSNDAGELECAAESC</sequence>
<dbReference type="Pfam" id="PF00857">
    <property type="entry name" value="Isochorismatase"/>
    <property type="match status" value="1"/>
</dbReference>
<dbReference type="SUPFAM" id="SSF52499">
    <property type="entry name" value="Isochorismatase-like hydrolases"/>
    <property type="match status" value="1"/>
</dbReference>
<gene>
    <name evidence="4" type="ORF">LHYA1_G007544</name>
</gene>
<dbReference type="PANTHER" id="PTHR43540:SF6">
    <property type="entry name" value="ISOCHORISMATASE-LIKE DOMAIN-CONTAINING PROTEIN"/>
    <property type="match status" value="1"/>
</dbReference>
<accession>A0A8H8TZA7</accession>
<evidence type="ECO:0000256" key="1">
    <source>
        <dbReference type="ARBA" id="ARBA00006336"/>
    </source>
</evidence>
<organism evidence="4 5">
    <name type="scientific">Lachnellula hyalina</name>
    <dbReference type="NCBI Taxonomy" id="1316788"/>
    <lineage>
        <taxon>Eukaryota</taxon>
        <taxon>Fungi</taxon>
        <taxon>Dikarya</taxon>
        <taxon>Ascomycota</taxon>
        <taxon>Pezizomycotina</taxon>
        <taxon>Leotiomycetes</taxon>
        <taxon>Helotiales</taxon>
        <taxon>Lachnaceae</taxon>
        <taxon>Lachnellula</taxon>
    </lineage>
</organism>
<dbReference type="RefSeq" id="XP_031003564.1">
    <property type="nucleotide sequence ID" value="XM_031152473.1"/>
</dbReference>
<name>A0A8H8TZA7_9HELO</name>
<proteinExistence type="inferred from homology"/>
<dbReference type="InterPro" id="IPR050272">
    <property type="entry name" value="Isochorismatase-like_hydrls"/>
</dbReference>
<dbReference type="EMBL" id="QGMH01000118">
    <property type="protein sequence ID" value="TVY24776.1"/>
    <property type="molecule type" value="Genomic_DNA"/>
</dbReference>
<comment type="caution">
    <text evidence="4">The sequence shown here is derived from an EMBL/GenBank/DDBJ whole genome shotgun (WGS) entry which is preliminary data.</text>
</comment>
<dbReference type="InterPro" id="IPR000868">
    <property type="entry name" value="Isochorismatase-like_dom"/>
</dbReference>
<dbReference type="InterPro" id="IPR036380">
    <property type="entry name" value="Isochorismatase-like_sf"/>
</dbReference>
<dbReference type="OrthoDB" id="167809at2759"/>
<dbReference type="AlphaFoldDB" id="A0A8H8TZA7"/>
<dbReference type="CDD" id="cd00431">
    <property type="entry name" value="cysteine_hydrolases"/>
    <property type="match status" value="1"/>
</dbReference>